<dbReference type="InterPro" id="IPR001680">
    <property type="entry name" value="WD40_rpt"/>
</dbReference>
<keyword evidence="7" id="KW-0687">Ribonucleoprotein</keyword>
<evidence type="ECO:0000256" key="8">
    <source>
        <dbReference type="ARBA" id="ARBA00032239"/>
    </source>
</evidence>
<evidence type="ECO:0000259" key="11">
    <source>
        <dbReference type="Pfam" id="PF04158"/>
    </source>
</evidence>
<dbReference type="OrthoDB" id="10249065at2759"/>
<dbReference type="Gene3D" id="2.130.10.10">
    <property type="entry name" value="YVTN repeat-like/Quinoprotein amine dehydrogenase"/>
    <property type="match status" value="2"/>
</dbReference>
<keyword evidence="5" id="KW-0677">Repeat</keyword>
<dbReference type="STRING" id="52247.A0A4T0X886"/>
<name>A0A4T0X886_9ASCO</name>
<feature type="repeat" description="WD" evidence="9">
    <location>
        <begin position="294"/>
        <end position="335"/>
    </location>
</feature>
<feature type="repeat" description="WD" evidence="9">
    <location>
        <begin position="106"/>
        <end position="147"/>
    </location>
</feature>
<evidence type="ECO:0000256" key="10">
    <source>
        <dbReference type="SAM" id="MobiDB-lite"/>
    </source>
</evidence>
<comment type="caution">
    <text evidence="12">The sequence shown here is derived from an EMBL/GenBank/DDBJ whole genome shotgun (WGS) entry which is preliminary data.</text>
</comment>
<dbReference type="InterPro" id="IPR007287">
    <property type="entry name" value="Sof1"/>
</dbReference>
<proteinExistence type="inferred from homology"/>
<comment type="subcellular location">
    <subcellularLocation>
        <location evidence="1">Nucleus</location>
        <location evidence="1">Nucleolus</location>
    </subcellularLocation>
</comment>
<evidence type="ECO:0000313" key="13">
    <source>
        <dbReference type="Proteomes" id="UP000307173"/>
    </source>
</evidence>
<evidence type="ECO:0000256" key="6">
    <source>
        <dbReference type="ARBA" id="ARBA00023242"/>
    </source>
</evidence>
<keyword evidence="4 9" id="KW-0853">WD repeat</keyword>
<gene>
    <name evidence="12" type="ORF">CANINC_000270</name>
</gene>
<keyword evidence="13" id="KW-1185">Reference proteome</keyword>
<dbReference type="EMBL" id="SELW01000041">
    <property type="protein sequence ID" value="TID31162.1"/>
    <property type="molecule type" value="Genomic_DNA"/>
</dbReference>
<protein>
    <recommendedName>
        <fullName evidence="3">DDB1- and CUL4-associated factor 13</fullName>
    </recommendedName>
    <alternativeName>
        <fullName evidence="8">WD repeat and SOF domain-containing protein 1</fullName>
    </alternativeName>
</protein>
<evidence type="ECO:0000256" key="7">
    <source>
        <dbReference type="ARBA" id="ARBA00023274"/>
    </source>
</evidence>
<dbReference type="InterPro" id="IPR020472">
    <property type="entry name" value="WD40_PAC1"/>
</dbReference>
<evidence type="ECO:0000256" key="4">
    <source>
        <dbReference type="ARBA" id="ARBA00022574"/>
    </source>
</evidence>
<organism evidence="12 13">
    <name type="scientific">Pichia inconspicua</name>
    <dbReference type="NCBI Taxonomy" id="52247"/>
    <lineage>
        <taxon>Eukaryota</taxon>
        <taxon>Fungi</taxon>
        <taxon>Dikarya</taxon>
        <taxon>Ascomycota</taxon>
        <taxon>Saccharomycotina</taxon>
        <taxon>Pichiomycetes</taxon>
        <taxon>Pichiales</taxon>
        <taxon>Pichiaceae</taxon>
        <taxon>Pichia</taxon>
    </lineage>
</organism>
<reference evidence="12 13" key="1">
    <citation type="journal article" date="2019" name="Front. Genet.">
        <title>Whole-Genome Sequencing of the Opportunistic Yeast Pathogen Candida inconspicua Uncovers Its Hybrid Origin.</title>
        <authorList>
            <person name="Mixao V."/>
            <person name="Hansen A.P."/>
            <person name="Saus E."/>
            <person name="Boekhout T."/>
            <person name="Lass-Florl C."/>
            <person name="Gabaldon T."/>
        </authorList>
    </citation>
    <scope>NUCLEOTIDE SEQUENCE [LARGE SCALE GENOMIC DNA]</scope>
    <source>
        <strain evidence="12 13">CBS 180</strain>
    </source>
</reference>
<feature type="compositionally biased region" description="Polar residues" evidence="10">
    <location>
        <begin position="1"/>
        <end position="21"/>
    </location>
</feature>
<feature type="repeat" description="WD" evidence="9">
    <location>
        <begin position="63"/>
        <end position="105"/>
    </location>
</feature>
<dbReference type="FunFam" id="2.130.10.10:FF:001105">
    <property type="entry name" value="WD40-repeat-containing domain protein"/>
    <property type="match status" value="1"/>
</dbReference>
<feature type="region of interest" description="Disordered" evidence="10">
    <location>
        <begin position="1"/>
        <end position="22"/>
    </location>
</feature>
<feature type="repeat" description="WD" evidence="9">
    <location>
        <begin position="349"/>
        <end position="378"/>
    </location>
</feature>
<dbReference type="SMART" id="SM00320">
    <property type="entry name" value="WD40"/>
    <property type="match status" value="7"/>
</dbReference>
<comment type="similarity">
    <text evidence="2">Belongs to the WD repeat DCAF13/WDSOF1 family.</text>
</comment>
<dbReference type="GO" id="GO:0000462">
    <property type="term" value="P:maturation of SSU-rRNA from tricistronic rRNA transcript (SSU-rRNA, 5.8S rRNA, LSU-rRNA)"/>
    <property type="evidence" value="ECO:0007669"/>
    <property type="project" value="TreeGrafter"/>
</dbReference>
<feature type="region of interest" description="Disordered" evidence="10">
    <location>
        <begin position="429"/>
        <end position="463"/>
    </location>
</feature>
<dbReference type="AlphaFoldDB" id="A0A4T0X886"/>
<dbReference type="SUPFAM" id="SSF50978">
    <property type="entry name" value="WD40 repeat-like"/>
    <property type="match status" value="1"/>
</dbReference>
<dbReference type="Pfam" id="PF04158">
    <property type="entry name" value="Sof1"/>
    <property type="match status" value="1"/>
</dbReference>
<dbReference type="InterPro" id="IPR015943">
    <property type="entry name" value="WD40/YVTN_repeat-like_dom_sf"/>
</dbReference>
<dbReference type="PANTHER" id="PTHR22851">
    <property type="entry name" value="U3 SMALL NUCLEOLAR RNA U3 SNORNA ASSOCIATED PROTEIN"/>
    <property type="match status" value="1"/>
</dbReference>
<dbReference type="InterPro" id="IPR019775">
    <property type="entry name" value="WD40_repeat_CS"/>
</dbReference>
<evidence type="ECO:0000313" key="12">
    <source>
        <dbReference type="EMBL" id="TID31162.1"/>
    </source>
</evidence>
<dbReference type="PROSITE" id="PS50294">
    <property type="entry name" value="WD_REPEATS_REGION"/>
    <property type="match status" value="2"/>
</dbReference>
<dbReference type="Pfam" id="PF00400">
    <property type="entry name" value="WD40"/>
    <property type="match status" value="5"/>
</dbReference>
<accession>A0A4T0X886</accession>
<evidence type="ECO:0000256" key="5">
    <source>
        <dbReference type="ARBA" id="ARBA00022737"/>
    </source>
</evidence>
<dbReference type="UniPathway" id="UPA00143"/>
<evidence type="ECO:0000256" key="1">
    <source>
        <dbReference type="ARBA" id="ARBA00004604"/>
    </source>
</evidence>
<dbReference type="GO" id="GO:0032040">
    <property type="term" value="C:small-subunit processome"/>
    <property type="evidence" value="ECO:0007669"/>
    <property type="project" value="TreeGrafter"/>
</dbReference>
<dbReference type="PRINTS" id="PR00320">
    <property type="entry name" value="GPROTEINBRPT"/>
</dbReference>
<dbReference type="PROSITE" id="PS00678">
    <property type="entry name" value="WD_REPEATS_1"/>
    <property type="match status" value="1"/>
</dbReference>
<dbReference type="Proteomes" id="UP000307173">
    <property type="component" value="Unassembled WGS sequence"/>
</dbReference>
<dbReference type="GO" id="GO:0016567">
    <property type="term" value="P:protein ubiquitination"/>
    <property type="evidence" value="ECO:0007669"/>
    <property type="project" value="UniProtKB-UniPathway"/>
</dbReference>
<dbReference type="InterPro" id="IPR036322">
    <property type="entry name" value="WD40_repeat_dom_sf"/>
</dbReference>
<dbReference type="PANTHER" id="PTHR22851:SF0">
    <property type="entry name" value="DDB1- AND CUL4-ASSOCIATED FACTOR 13"/>
    <property type="match status" value="1"/>
</dbReference>
<evidence type="ECO:0000256" key="2">
    <source>
        <dbReference type="ARBA" id="ARBA00005649"/>
    </source>
</evidence>
<dbReference type="CDD" id="cd00200">
    <property type="entry name" value="WD40"/>
    <property type="match status" value="1"/>
</dbReference>
<sequence>MKIKTISRSSDTYVPVSNQRESALPRNLNPELHPFERAREYTKALNATKLERVFAQPFVGTLGDGHRNGVYAFAKNFSTTNKVATASADGVIKYWDVTSKDETNSFKAHYGLCSDLVVTPNQKSLLSCGTDKTIKLWEISNDSDYNQNYNYSKSNNDNQISTKGLIKTYLADFSLMSLDHHQNDDLFVTAGLNVNLWDINRTKPISNLSWGADNINCVKFNKTETSVFATTGSDNSLILYDIRTNSPTQKIKTTMRNNAISWNPMEAYIFATANEDQNSYIWDMRYMDKSLNVLKGHIGAVMDIDFSPTGKEIVTGSYDKTIRIFETHKGHSRDIYHTKRMQRIFITKFSTDSKYIFSGSDDGNVRIWRTRANERSGPKSARKRAKEEYETKLKERYADMPEIRRIARHRHLPAYIKNNTEIKAIEVQSLKKREENRRNHSKPGTVPYVPERAKPVLGKVHKQ</sequence>
<evidence type="ECO:0000256" key="9">
    <source>
        <dbReference type="PROSITE-ProRule" id="PRU00221"/>
    </source>
</evidence>
<dbReference type="PROSITE" id="PS50082">
    <property type="entry name" value="WD_REPEATS_2"/>
    <property type="match status" value="4"/>
</dbReference>
<feature type="domain" description="Sof1-like protein" evidence="11">
    <location>
        <begin position="371"/>
        <end position="456"/>
    </location>
</feature>
<dbReference type="InterPro" id="IPR051733">
    <property type="entry name" value="WD_repeat_DCAF13/WDSOF1"/>
</dbReference>
<evidence type="ECO:0000256" key="3">
    <source>
        <dbReference type="ARBA" id="ARBA00021762"/>
    </source>
</evidence>
<keyword evidence="6" id="KW-0539">Nucleus</keyword>
<feature type="compositionally biased region" description="Basic and acidic residues" evidence="10">
    <location>
        <begin position="429"/>
        <end position="438"/>
    </location>
</feature>